<dbReference type="EMBL" id="GDRN01110345">
    <property type="protein sequence ID" value="JAI56923.1"/>
    <property type="molecule type" value="Transcribed_RNA"/>
</dbReference>
<feature type="compositionally biased region" description="Polar residues" evidence="1">
    <location>
        <begin position="1"/>
        <end position="19"/>
    </location>
</feature>
<name>A0A0P4VW35_SCYOL</name>
<sequence>MEVKNVSPTVSPGENSLTRSSKDSAITVPDVPSFQDLINKTKEAMTSGSELHLEEYHSSLGLPNRFLLPKGTTEGMDFHFVVFVSDGSEDMAVAGLHESTSFNHYGCHDGKYPDKKPHGYPLDRRVDDERIITGVSNFKAMDIKVFHTE</sequence>
<dbReference type="Gene3D" id="2.60.40.1520">
    <property type="entry name" value="Hemocyanin, C-terminal domain"/>
    <property type="match status" value="1"/>
</dbReference>
<dbReference type="InterPro" id="IPR013788">
    <property type="entry name" value="Hemocyanin/hexamerin"/>
</dbReference>
<protein>
    <recommendedName>
        <fullName evidence="2">Hemocyanin C-terminal domain-containing protein</fullName>
    </recommendedName>
</protein>
<dbReference type="PANTHER" id="PTHR11511">
    <property type="entry name" value="LARVAL STORAGE PROTEIN/PHENOLOXIDASE"/>
    <property type="match status" value="1"/>
</dbReference>
<dbReference type="PANTHER" id="PTHR11511:SF5">
    <property type="entry name" value="FAT-BODY PROTEIN 1-RELATED"/>
    <property type="match status" value="1"/>
</dbReference>
<evidence type="ECO:0000313" key="3">
    <source>
        <dbReference type="EMBL" id="JAI56923.1"/>
    </source>
</evidence>
<feature type="domain" description="Hemocyanin C-terminal" evidence="2">
    <location>
        <begin position="8"/>
        <end position="147"/>
    </location>
</feature>
<proteinExistence type="predicted"/>
<dbReference type="Pfam" id="PF03723">
    <property type="entry name" value="Hemocyanin_C"/>
    <property type="match status" value="1"/>
</dbReference>
<reference evidence="3" key="1">
    <citation type="submission" date="2015-09" db="EMBL/GenBank/DDBJ databases">
        <title>Scylla olivacea transcriptome.</title>
        <authorList>
            <person name="Ikhwanuddin M."/>
        </authorList>
    </citation>
    <scope>NUCLEOTIDE SEQUENCE</scope>
</reference>
<accession>A0A0P4VW35</accession>
<dbReference type="SUPFAM" id="SSF81296">
    <property type="entry name" value="E set domains"/>
    <property type="match status" value="1"/>
</dbReference>
<organism evidence="3">
    <name type="scientific">Scylla olivacea</name>
    <name type="common">Orange mud crab</name>
    <name type="synonym">Cancer olivacea</name>
    <dbReference type="NCBI Taxonomy" id="85551"/>
    <lineage>
        <taxon>Eukaryota</taxon>
        <taxon>Metazoa</taxon>
        <taxon>Ecdysozoa</taxon>
        <taxon>Arthropoda</taxon>
        <taxon>Crustacea</taxon>
        <taxon>Multicrustacea</taxon>
        <taxon>Malacostraca</taxon>
        <taxon>Eumalacostraca</taxon>
        <taxon>Eucarida</taxon>
        <taxon>Decapoda</taxon>
        <taxon>Pleocyemata</taxon>
        <taxon>Brachyura</taxon>
        <taxon>Eubrachyura</taxon>
        <taxon>Portunoidea</taxon>
        <taxon>Portunidae</taxon>
        <taxon>Portuninae</taxon>
        <taxon>Scylla</taxon>
    </lineage>
</organism>
<feature type="region of interest" description="Disordered" evidence="1">
    <location>
        <begin position="1"/>
        <end position="27"/>
    </location>
</feature>
<dbReference type="InterPro" id="IPR005203">
    <property type="entry name" value="Hemocyanin_C"/>
</dbReference>
<dbReference type="InterPro" id="IPR037020">
    <property type="entry name" value="Hemocyanin_C_sf"/>
</dbReference>
<dbReference type="InterPro" id="IPR014756">
    <property type="entry name" value="Ig_E-set"/>
</dbReference>
<evidence type="ECO:0000259" key="2">
    <source>
        <dbReference type="Pfam" id="PF03723"/>
    </source>
</evidence>
<dbReference type="AlphaFoldDB" id="A0A0P4VW35"/>
<evidence type="ECO:0000256" key="1">
    <source>
        <dbReference type="SAM" id="MobiDB-lite"/>
    </source>
</evidence>